<protein>
    <submittedName>
        <fullName evidence="1">Uncharacterized protein</fullName>
    </submittedName>
</protein>
<organism evidence="1 2">
    <name type="scientific">Eumeta variegata</name>
    <name type="common">Bagworm moth</name>
    <name type="synonym">Eumeta japonica</name>
    <dbReference type="NCBI Taxonomy" id="151549"/>
    <lineage>
        <taxon>Eukaryota</taxon>
        <taxon>Metazoa</taxon>
        <taxon>Ecdysozoa</taxon>
        <taxon>Arthropoda</taxon>
        <taxon>Hexapoda</taxon>
        <taxon>Insecta</taxon>
        <taxon>Pterygota</taxon>
        <taxon>Neoptera</taxon>
        <taxon>Endopterygota</taxon>
        <taxon>Lepidoptera</taxon>
        <taxon>Glossata</taxon>
        <taxon>Ditrysia</taxon>
        <taxon>Tineoidea</taxon>
        <taxon>Psychidae</taxon>
        <taxon>Oiketicinae</taxon>
        <taxon>Eumeta</taxon>
    </lineage>
</organism>
<comment type="caution">
    <text evidence="1">The sequence shown here is derived from an EMBL/GenBank/DDBJ whole genome shotgun (WGS) entry which is preliminary data.</text>
</comment>
<dbReference type="EMBL" id="BGZK01000453">
    <property type="protein sequence ID" value="GBP44422.1"/>
    <property type="molecule type" value="Genomic_DNA"/>
</dbReference>
<evidence type="ECO:0000313" key="1">
    <source>
        <dbReference type="EMBL" id="GBP44422.1"/>
    </source>
</evidence>
<dbReference type="AlphaFoldDB" id="A0A4C1W1J5"/>
<reference evidence="1 2" key="1">
    <citation type="journal article" date="2019" name="Commun. Biol.">
        <title>The bagworm genome reveals a unique fibroin gene that provides high tensile strength.</title>
        <authorList>
            <person name="Kono N."/>
            <person name="Nakamura H."/>
            <person name="Ohtoshi R."/>
            <person name="Tomita M."/>
            <person name="Numata K."/>
            <person name="Arakawa K."/>
        </authorList>
    </citation>
    <scope>NUCLEOTIDE SEQUENCE [LARGE SCALE GENOMIC DNA]</scope>
</reference>
<dbReference type="Proteomes" id="UP000299102">
    <property type="component" value="Unassembled WGS sequence"/>
</dbReference>
<sequence length="130" mass="14952">MGMFRHALEQFSFLSTDNPPALFYYRLVSVCGLSESACFVIDNLNLLNEVCTKLNDVKRSDPPKRLFSLTVNELCFCPQIRQNVRLSDLRTRNPDYCTSRHLLQEPRNALPRPRLALSLIDVQPMTDLHA</sequence>
<keyword evidence="2" id="KW-1185">Reference proteome</keyword>
<accession>A0A4C1W1J5</accession>
<name>A0A4C1W1J5_EUMVA</name>
<proteinExistence type="predicted"/>
<evidence type="ECO:0000313" key="2">
    <source>
        <dbReference type="Proteomes" id="UP000299102"/>
    </source>
</evidence>
<gene>
    <name evidence="1" type="ORF">EVAR_39429_1</name>
</gene>